<organism evidence="3 4">
    <name type="scientific">Usitatibacter rugosus</name>
    <dbReference type="NCBI Taxonomy" id="2732067"/>
    <lineage>
        <taxon>Bacteria</taxon>
        <taxon>Pseudomonadati</taxon>
        <taxon>Pseudomonadota</taxon>
        <taxon>Betaproteobacteria</taxon>
        <taxon>Nitrosomonadales</taxon>
        <taxon>Usitatibacteraceae</taxon>
        <taxon>Usitatibacter</taxon>
    </lineage>
</organism>
<reference evidence="3 4" key="1">
    <citation type="submission" date="2020-04" db="EMBL/GenBank/DDBJ databases">
        <title>Usitatibacter rugosus gen. nov., sp. nov. and Usitatibacter palustris sp. nov., novel members of Usitatibacteraceae fam. nov. within the order Nitrosomonadales isolated from soil.</title>
        <authorList>
            <person name="Huber K.J."/>
            <person name="Neumann-Schaal M."/>
            <person name="Geppert A."/>
            <person name="Luckner M."/>
            <person name="Wanner G."/>
            <person name="Overmann J."/>
        </authorList>
    </citation>
    <scope>NUCLEOTIDE SEQUENCE [LARGE SCALE GENOMIC DNA]</scope>
    <source>
        <strain evidence="3 4">0125_3</strain>
    </source>
</reference>
<dbReference type="EMBL" id="CP053069">
    <property type="protein sequence ID" value="QJR09596.1"/>
    <property type="molecule type" value="Genomic_DNA"/>
</dbReference>
<feature type="chain" id="PRO_5027006106" description="Chalcone isomerase domain-containing protein" evidence="1">
    <location>
        <begin position="32"/>
        <end position="187"/>
    </location>
</feature>
<evidence type="ECO:0000313" key="3">
    <source>
        <dbReference type="EMBL" id="QJR09596.1"/>
    </source>
</evidence>
<evidence type="ECO:0000256" key="1">
    <source>
        <dbReference type="SAM" id="SignalP"/>
    </source>
</evidence>
<proteinExistence type="predicted"/>
<feature type="domain" description="Chalcone isomerase" evidence="2">
    <location>
        <begin position="104"/>
        <end position="183"/>
    </location>
</feature>
<protein>
    <recommendedName>
        <fullName evidence="2">Chalcone isomerase domain-containing protein</fullName>
    </recommendedName>
</protein>
<evidence type="ECO:0000313" key="4">
    <source>
        <dbReference type="Proteomes" id="UP000501534"/>
    </source>
</evidence>
<dbReference type="Proteomes" id="UP000501534">
    <property type="component" value="Chromosome"/>
</dbReference>
<keyword evidence="1" id="KW-0732">Signal</keyword>
<feature type="signal peptide" evidence="1">
    <location>
        <begin position="1"/>
        <end position="31"/>
    </location>
</feature>
<evidence type="ECO:0000259" key="2">
    <source>
        <dbReference type="Pfam" id="PF16036"/>
    </source>
</evidence>
<dbReference type="InterPro" id="IPR016087">
    <property type="entry name" value="Chalcone_isomerase"/>
</dbReference>
<name>A0A6M4GR86_9PROT</name>
<gene>
    <name evidence="3" type="ORF">DSM104443_00645</name>
</gene>
<accession>A0A6M4GR86</accession>
<keyword evidence="4" id="KW-1185">Reference proteome</keyword>
<dbReference type="AlphaFoldDB" id="A0A6M4GR86"/>
<dbReference type="Pfam" id="PF16036">
    <property type="entry name" value="Chalcone_3"/>
    <property type="match status" value="1"/>
</dbReference>
<dbReference type="KEGG" id="uru:DSM104443_00645"/>
<sequence>MTLPLPLSAFICVYLRRMLFAVVFSTSVASAAPPLPAQVNQEFPGLKELGEGRLRFLAIHVYDSSLWVRGPGFVPTEPFALEIRYAISIKGKALTERSLKEMRGLGYTDEAKLKRWEGEMDRVFPDLRPGDRIVGVHVPGKETRFYSADKFLGAVEDPEFARAFFGIWLDEKTSEPKLRAKMLAVER</sequence>